<dbReference type="PATRIC" id="fig|1121448.10.peg.1307"/>
<proteinExistence type="inferred from homology"/>
<dbReference type="EMBL" id="CP006585">
    <property type="protein sequence ID" value="AGW13161.1"/>
    <property type="molecule type" value="Genomic_DNA"/>
</dbReference>
<comment type="similarity">
    <text evidence="1">Belongs to the FldB/FldC dehydratase alpha/beta subunit family.</text>
</comment>
<dbReference type="Gene3D" id="3.40.50.11890">
    <property type="match status" value="1"/>
</dbReference>
<dbReference type="HOGENOM" id="CLU_053697_1_1_7"/>
<reference evidence="3" key="2">
    <citation type="submission" date="2013-07" db="EMBL/GenBank/DDBJ databases">
        <authorList>
            <person name="Morais-Silva F.O."/>
            <person name="Rezende A.M."/>
            <person name="Pimentel C."/>
            <person name="Resende D.M."/>
            <person name="Santos C.I."/>
            <person name="Clemente C."/>
            <person name="de Oliveira L.M."/>
            <person name="da Silva S.M."/>
            <person name="Costa D.A."/>
            <person name="Varela-Raposo A."/>
            <person name="Horacio E.C.A."/>
            <person name="Matos M."/>
            <person name="Flores O."/>
            <person name="Ruiz J.C."/>
            <person name="Rodrigues-Pousada C."/>
        </authorList>
    </citation>
    <scope>NUCLEOTIDE SEQUENCE [LARGE SCALE GENOMIC DNA]</scope>
    <source>
        <strain evidence="3">ATCC 19364 / DSM 1382 / NCIMB 9332 / VKM B-1759</strain>
    </source>
</reference>
<organism evidence="2 3">
    <name type="scientific">Megalodesulfovibrio gigas (strain ATCC 19364 / DSM 1382 / NCIMB 9332 / VKM B-1759)</name>
    <name type="common">Desulfovibrio gigas</name>
    <dbReference type="NCBI Taxonomy" id="1121448"/>
    <lineage>
        <taxon>Bacteria</taxon>
        <taxon>Pseudomonadati</taxon>
        <taxon>Thermodesulfobacteriota</taxon>
        <taxon>Desulfovibrionia</taxon>
        <taxon>Desulfovibrionales</taxon>
        <taxon>Desulfovibrionaceae</taxon>
        <taxon>Megalodesulfovibrio</taxon>
    </lineage>
</organism>
<dbReference type="Gene3D" id="3.40.50.11900">
    <property type="match status" value="1"/>
</dbReference>
<dbReference type="Gene3D" id="1.20.1270.370">
    <property type="match status" value="1"/>
</dbReference>
<name>T2GAL7_MEGG1</name>
<evidence type="ECO:0000313" key="3">
    <source>
        <dbReference type="Proteomes" id="UP000016587"/>
    </source>
</evidence>
<dbReference type="Proteomes" id="UP000016587">
    <property type="component" value="Chromosome"/>
</dbReference>
<gene>
    <name evidence="2" type="ORF">DGI_1310</name>
</gene>
<dbReference type="NCBIfam" id="NF040772">
    <property type="entry name" value="double_cubane"/>
    <property type="match status" value="1"/>
</dbReference>
<dbReference type="RefSeq" id="WP_021759953.1">
    <property type="nucleotide sequence ID" value="NC_022444.1"/>
</dbReference>
<dbReference type="Pfam" id="PF06050">
    <property type="entry name" value="HGD-D"/>
    <property type="match status" value="1"/>
</dbReference>
<keyword evidence="3" id="KW-1185">Reference proteome</keyword>
<evidence type="ECO:0000313" key="2">
    <source>
        <dbReference type="EMBL" id="AGW13161.1"/>
    </source>
</evidence>
<dbReference type="InterPro" id="IPR047678">
    <property type="entry name" value="YjiM-like"/>
</dbReference>
<dbReference type="InterPro" id="IPR010327">
    <property type="entry name" value="FldB/FldC_alpha/beta"/>
</dbReference>
<accession>T2GAL7</accession>
<sequence length="379" mass="41814">MPFATVEAFKAAADKNPLRIKEAKEAGRRIAGMYCLYTPMEVIMAADAIPVMLCGTRQDPIPTAEKTLPRNICPLIKSSFGFGLEETCPYFNAADIVVADTTCDGKKKMFEQMAAFKPLHLLHLPHNPTLPEALRFWTSEVARLKERLEMFYGVEITEADLARAIALANRERDALDGMQRLMALKPAPLSGMLMLELLFKSGFFPDKEESCALMEAMVQEVSAAGPGQSPEGPRVLLSGVPMGMGSHKVVKLLEDAGARVVGFENCTGYKRVQRVATDRPPLEAIAARYLATPCSVMTPNTARLDLLAEMIDLFQADAVVDLAWHGCHTYAIEQHAVRTFIQEERGLPYLAVETDYSEADTEQLRVRLEAFLEMQAVAG</sequence>
<dbReference type="PANTHER" id="PTHR30548">
    <property type="entry name" value="2-HYDROXYGLUTARYL-COA DEHYDRATASE, D-COMPONENT-RELATED"/>
    <property type="match status" value="1"/>
</dbReference>
<protein>
    <submittedName>
        <fullName evidence="2">Putative 2-hydroxyglutaryl-CoA dehydratase subunit D</fullName>
    </submittedName>
</protein>
<dbReference type="OrthoDB" id="9810278at2"/>
<reference evidence="2 3" key="1">
    <citation type="journal article" date="2013" name="J. Bacteriol.">
        <title>Roles of HynAB and Ech, the only two hydrogenases found in the model sulfate reducer Desulfovibrio gigas.</title>
        <authorList>
            <person name="Morais-Silva F.O."/>
            <person name="Santos C.I."/>
            <person name="Rodrigues R."/>
            <person name="Pereira I.A."/>
            <person name="Rodrigues-Pousada C."/>
        </authorList>
    </citation>
    <scope>NUCLEOTIDE SEQUENCE [LARGE SCALE GENOMIC DNA]</scope>
    <source>
        <strain evidence="3">ATCC 19364 / DSM 1382 / NCIMB 9332 / VKM B-1759</strain>
    </source>
</reference>
<dbReference type="eggNOG" id="COG1775">
    <property type="taxonomic scope" value="Bacteria"/>
</dbReference>
<evidence type="ECO:0000256" key="1">
    <source>
        <dbReference type="ARBA" id="ARBA00005806"/>
    </source>
</evidence>
<dbReference type="STRING" id="1121448.DGI_1310"/>
<dbReference type="AlphaFoldDB" id="T2GAL7"/>
<dbReference type="PANTHER" id="PTHR30548:SF6">
    <property type="entry name" value="DEHYDRATASE SUBUNIT YJIM-RELATED"/>
    <property type="match status" value="1"/>
</dbReference>
<dbReference type="KEGG" id="dgg:DGI_1310"/>